<dbReference type="Proteomes" id="UP000054538">
    <property type="component" value="Unassembled WGS sequence"/>
</dbReference>
<evidence type="ECO:0000256" key="1">
    <source>
        <dbReference type="ARBA" id="ARBA00005446"/>
    </source>
</evidence>
<reference evidence="3 4" key="1">
    <citation type="submission" date="2014-04" db="EMBL/GenBank/DDBJ databases">
        <authorList>
            <consortium name="DOE Joint Genome Institute"/>
            <person name="Kuo A."/>
            <person name="Kohler A."/>
            <person name="Jargeat P."/>
            <person name="Nagy L.G."/>
            <person name="Floudas D."/>
            <person name="Copeland A."/>
            <person name="Barry K.W."/>
            <person name="Cichocki N."/>
            <person name="Veneault-Fourrey C."/>
            <person name="LaButti K."/>
            <person name="Lindquist E.A."/>
            <person name="Lipzen A."/>
            <person name="Lundell T."/>
            <person name="Morin E."/>
            <person name="Murat C."/>
            <person name="Sun H."/>
            <person name="Tunlid A."/>
            <person name="Henrissat B."/>
            <person name="Grigoriev I.V."/>
            <person name="Hibbett D.S."/>
            <person name="Martin F."/>
            <person name="Nordberg H.P."/>
            <person name="Cantor M.N."/>
            <person name="Hua S.X."/>
        </authorList>
    </citation>
    <scope>NUCLEOTIDE SEQUENCE [LARGE SCALE GENOMIC DNA]</scope>
    <source>
        <strain evidence="3 4">Ve08.2h10</strain>
    </source>
</reference>
<dbReference type="PROSITE" id="PS51192">
    <property type="entry name" value="HELICASE_ATP_BIND_1"/>
    <property type="match status" value="1"/>
</dbReference>
<accession>A0A0D0D8R9</accession>
<evidence type="ECO:0000259" key="2">
    <source>
        <dbReference type="PROSITE" id="PS51192"/>
    </source>
</evidence>
<feature type="non-terminal residue" evidence="3">
    <location>
        <position position="1"/>
    </location>
</feature>
<comment type="similarity">
    <text evidence="1">Belongs to the helicase family. RecQ subfamily.</text>
</comment>
<dbReference type="GO" id="GO:0003676">
    <property type="term" value="F:nucleic acid binding"/>
    <property type="evidence" value="ECO:0007669"/>
    <property type="project" value="InterPro"/>
</dbReference>
<dbReference type="GO" id="GO:0005524">
    <property type="term" value="F:ATP binding"/>
    <property type="evidence" value="ECO:0007669"/>
    <property type="project" value="InterPro"/>
</dbReference>
<name>A0A0D0D8R9_9AGAM</name>
<dbReference type="InParanoid" id="A0A0D0D8R9"/>
<proteinExistence type="inferred from homology"/>
<dbReference type="PANTHER" id="PTHR13710">
    <property type="entry name" value="DNA HELICASE RECQ FAMILY MEMBER"/>
    <property type="match status" value="1"/>
</dbReference>
<dbReference type="STRING" id="930991.A0A0D0D8R9"/>
<dbReference type="InterPro" id="IPR014001">
    <property type="entry name" value="Helicase_ATP-bd"/>
</dbReference>
<dbReference type="Gene3D" id="3.40.50.300">
    <property type="entry name" value="P-loop containing nucleotide triphosphate hydrolases"/>
    <property type="match status" value="1"/>
</dbReference>
<dbReference type="GO" id="GO:0000724">
    <property type="term" value="P:double-strand break repair via homologous recombination"/>
    <property type="evidence" value="ECO:0007669"/>
    <property type="project" value="TreeGrafter"/>
</dbReference>
<dbReference type="OrthoDB" id="10261556at2759"/>
<dbReference type="SUPFAM" id="SSF52540">
    <property type="entry name" value="P-loop containing nucleoside triphosphate hydrolases"/>
    <property type="match status" value="1"/>
</dbReference>
<dbReference type="PANTHER" id="PTHR13710:SF120">
    <property type="entry name" value="BIFUNCTIONAL 3'-5' EXONUCLEASE_ATP-DEPENDENT HELICASE WRN"/>
    <property type="match status" value="1"/>
</dbReference>
<dbReference type="InterPro" id="IPR011545">
    <property type="entry name" value="DEAD/DEAH_box_helicase_dom"/>
</dbReference>
<keyword evidence="4" id="KW-1185">Reference proteome</keyword>
<dbReference type="GO" id="GO:0043138">
    <property type="term" value="F:3'-5' DNA helicase activity"/>
    <property type="evidence" value="ECO:0007669"/>
    <property type="project" value="TreeGrafter"/>
</dbReference>
<reference evidence="4" key="2">
    <citation type="submission" date="2015-01" db="EMBL/GenBank/DDBJ databases">
        <title>Evolutionary Origins and Diversification of the Mycorrhizal Mutualists.</title>
        <authorList>
            <consortium name="DOE Joint Genome Institute"/>
            <consortium name="Mycorrhizal Genomics Consortium"/>
            <person name="Kohler A."/>
            <person name="Kuo A."/>
            <person name="Nagy L.G."/>
            <person name="Floudas D."/>
            <person name="Copeland A."/>
            <person name="Barry K.W."/>
            <person name="Cichocki N."/>
            <person name="Veneault-Fourrey C."/>
            <person name="LaButti K."/>
            <person name="Lindquist E.A."/>
            <person name="Lipzen A."/>
            <person name="Lundell T."/>
            <person name="Morin E."/>
            <person name="Murat C."/>
            <person name="Riley R."/>
            <person name="Ohm R."/>
            <person name="Sun H."/>
            <person name="Tunlid A."/>
            <person name="Henrissat B."/>
            <person name="Grigoriev I.V."/>
            <person name="Hibbett D.S."/>
            <person name="Martin F."/>
        </authorList>
    </citation>
    <scope>NUCLEOTIDE SEQUENCE [LARGE SCALE GENOMIC DNA]</scope>
    <source>
        <strain evidence="4">Ve08.2h10</strain>
    </source>
</reference>
<dbReference type="Pfam" id="PF00270">
    <property type="entry name" value="DEAD"/>
    <property type="match status" value="1"/>
</dbReference>
<dbReference type="GO" id="GO:0005634">
    <property type="term" value="C:nucleus"/>
    <property type="evidence" value="ECO:0007669"/>
    <property type="project" value="TreeGrafter"/>
</dbReference>
<dbReference type="GO" id="GO:0005694">
    <property type="term" value="C:chromosome"/>
    <property type="evidence" value="ECO:0007669"/>
    <property type="project" value="TreeGrafter"/>
</dbReference>
<dbReference type="GO" id="GO:0009378">
    <property type="term" value="F:four-way junction helicase activity"/>
    <property type="evidence" value="ECO:0007669"/>
    <property type="project" value="TreeGrafter"/>
</dbReference>
<dbReference type="GO" id="GO:0005737">
    <property type="term" value="C:cytoplasm"/>
    <property type="evidence" value="ECO:0007669"/>
    <property type="project" value="TreeGrafter"/>
</dbReference>
<sequence length="220" mass="24786">PCLWQPKVAEALLKGDQEVLCVAATGMGKTLTFWMPLLFRVDGIQVIVTPLNMLGKQNVASLAKAGIQAIAINSETATPANFYAISNFRYRAIIISPEQMMKPGGDFERLLKDQLFISHLISIVIDEAHCLTEWGDFRPEYWELGWLCYVLPPSISLLVTLVTLTKSTITDITWILHMHKDKTLVIHRSSDRPNIKISIRKIKYPLNTYTDLAFLIPAGF</sequence>
<evidence type="ECO:0000313" key="3">
    <source>
        <dbReference type="EMBL" id="KIK80141.1"/>
    </source>
</evidence>
<protein>
    <recommendedName>
        <fullName evidence="2">Helicase ATP-binding domain-containing protein</fullName>
    </recommendedName>
</protein>
<dbReference type="EMBL" id="KN826091">
    <property type="protein sequence ID" value="KIK80141.1"/>
    <property type="molecule type" value="Genomic_DNA"/>
</dbReference>
<dbReference type="AlphaFoldDB" id="A0A0D0D8R9"/>
<dbReference type="InterPro" id="IPR027417">
    <property type="entry name" value="P-loop_NTPase"/>
</dbReference>
<dbReference type="SMART" id="SM00487">
    <property type="entry name" value="DEXDc"/>
    <property type="match status" value="1"/>
</dbReference>
<organism evidence="3 4">
    <name type="scientific">Paxillus rubicundulus Ve08.2h10</name>
    <dbReference type="NCBI Taxonomy" id="930991"/>
    <lineage>
        <taxon>Eukaryota</taxon>
        <taxon>Fungi</taxon>
        <taxon>Dikarya</taxon>
        <taxon>Basidiomycota</taxon>
        <taxon>Agaricomycotina</taxon>
        <taxon>Agaricomycetes</taxon>
        <taxon>Agaricomycetidae</taxon>
        <taxon>Boletales</taxon>
        <taxon>Paxilineae</taxon>
        <taxon>Paxillaceae</taxon>
        <taxon>Paxillus</taxon>
    </lineage>
</organism>
<dbReference type="HOGENOM" id="CLU_001103_19_2_1"/>
<gene>
    <name evidence="3" type="ORF">PAXRUDRAFT_159465</name>
</gene>
<feature type="domain" description="Helicase ATP-binding" evidence="2">
    <location>
        <begin position="10"/>
        <end position="182"/>
    </location>
</feature>
<evidence type="ECO:0000313" key="4">
    <source>
        <dbReference type="Proteomes" id="UP000054538"/>
    </source>
</evidence>